<evidence type="ECO:0000256" key="4">
    <source>
        <dbReference type="ARBA" id="ARBA00022777"/>
    </source>
</evidence>
<evidence type="ECO:0008006" key="7">
    <source>
        <dbReference type="Google" id="ProtNLM"/>
    </source>
</evidence>
<dbReference type="AlphaFoldDB" id="A0A1G1Z353"/>
<dbReference type="EMBL" id="MHIX01000026">
    <property type="protein sequence ID" value="OGY59048.1"/>
    <property type="molecule type" value="Genomic_DNA"/>
</dbReference>
<keyword evidence="1" id="KW-0808">Transferase</keyword>
<dbReference type="Pfam" id="PF00406">
    <property type="entry name" value="ADK"/>
    <property type="match status" value="1"/>
</dbReference>
<sequence>MKNISFPLFSTKVSGVTKRFNLEDPVSRREYFDLKARADIEKIKEYLEAGNTFVAFLLGKKNSGKGTYAKLFMEAVGREHVAHLSVGDVVRNTHKELSDEAKRAELLEFLQKRYRGFISVEKIFDVIEGRDTKTLLPTEVILALVEREIDRLDRKAIFVDGFPRNLDQISYSLFFRSLIGYREDPDFFVFIDVPEAVIDERMKHRVVCPVCQTPRNTRVLCTKEVGYDATKQEFYLICDDPKCGGARMVAKEGDSLGIEAIRDRVQLDEQIMETLSTLQGVSKIYLRNSIPVAGAATTIDEYEITPGYRFELEGSSPAHGVKIIQEPWVVNDDSGTPSNSLLPAPVVLSLLKQMVEVLGL</sequence>
<dbReference type="GO" id="GO:0019205">
    <property type="term" value="F:nucleobase-containing compound kinase activity"/>
    <property type="evidence" value="ECO:0007669"/>
    <property type="project" value="InterPro"/>
</dbReference>
<name>A0A1G1Z353_9BACT</name>
<gene>
    <name evidence="5" type="ORF">A3F24_02580</name>
</gene>
<dbReference type="PANTHER" id="PTHR23359">
    <property type="entry name" value="NUCLEOTIDE KINASE"/>
    <property type="match status" value="1"/>
</dbReference>
<keyword evidence="2" id="KW-0545">Nucleotide biosynthesis</keyword>
<dbReference type="Gene3D" id="3.40.50.300">
    <property type="entry name" value="P-loop containing nucleotide triphosphate hydrolases"/>
    <property type="match status" value="1"/>
</dbReference>
<reference evidence="5 6" key="1">
    <citation type="journal article" date="2016" name="Nat. Commun.">
        <title>Thousands of microbial genomes shed light on interconnected biogeochemical processes in an aquifer system.</title>
        <authorList>
            <person name="Anantharaman K."/>
            <person name="Brown C.T."/>
            <person name="Hug L.A."/>
            <person name="Sharon I."/>
            <person name="Castelle C.J."/>
            <person name="Probst A.J."/>
            <person name="Thomas B.C."/>
            <person name="Singh A."/>
            <person name="Wilkins M.J."/>
            <person name="Karaoz U."/>
            <person name="Brodie E.L."/>
            <person name="Williams K.H."/>
            <person name="Hubbard S.S."/>
            <person name="Banfield J.F."/>
        </authorList>
    </citation>
    <scope>NUCLEOTIDE SEQUENCE [LARGE SCALE GENOMIC DNA]</scope>
</reference>
<dbReference type="PROSITE" id="PS00113">
    <property type="entry name" value="ADENYLATE_KINASE"/>
    <property type="match status" value="1"/>
</dbReference>
<dbReference type="InterPro" id="IPR033690">
    <property type="entry name" value="Adenylat_kinase_CS"/>
</dbReference>
<organism evidence="5 6">
    <name type="scientific">Candidatus Colwellbacteria bacterium RIFCSPHIGHO2_12_FULL_44_17</name>
    <dbReference type="NCBI Taxonomy" id="1797689"/>
    <lineage>
        <taxon>Bacteria</taxon>
        <taxon>Candidatus Colwelliibacteriota</taxon>
    </lineage>
</organism>
<keyword evidence="4" id="KW-0418">Kinase</keyword>
<dbReference type="Proteomes" id="UP000178515">
    <property type="component" value="Unassembled WGS sequence"/>
</dbReference>
<accession>A0A1G1Z353</accession>
<keyword evidence="3" id="KW-0547">Nucleotide-binding</keyword>
<comment type="caution">
    <text evidence="5">The sequence shown here is derived from an EMBL/GenBank/DDBJ whole genome shotgun (WGS) entry which is preliminary data.</text>
</comment>
<protein>
    <recommendedName>
        <fullName evidence="7">Adenylate kinase</fullName>
    </recommendedName>
</protein>
<evidence type="ECO:0000256" key="2">
    <source>
        <dbReference type="ARBA" id="ARBA00022727"/>
    </source>
</evidence>
<dbReference type="InterPro" id="IPR027417">
    <property type="entry name" value="P-loop_NTPase"/>
</dbReference>
<dbReference type="InterPro" id="IPR000850">
    <property type="entry name" value="Adenylat/UMP-CMP_kin"/>
</dbReference>
<evidence type="ECO:0000313" key="5">
    <source>
        <dbReference type="EMBL" id="OGY59048.1"/>
    </source>
</evidence>
<evidence type="ECO:0000313" key="6">
    <source>
        <dbReference type="Proteomes" id="UP000178515"/>
    </source>
</evidence>
<dbReference type="SUPFAM" id="SSF52540">
    <property type="entry name" value="P-loop containing nucleoside triphosphate hydrolases"/>
    <property type="match status" value="1"/>
</dbReference>
<evidence type="ECO:0000256" key="1">
    <source>
        <dbReference type="ARBA" id="ARBA00022679"/>
    </source>
</evidence>
<dbReference type="STRING" id="1797689.A3F24_02580"/>
<proteinExistence type="predicted"/>
<dbReference type="GO" id="GO:0005524">
    <property type="term" value="F:ATP binding"/>
    <property type="evidence" value="ECO:0007669"/>
    <property type="project" value="InterPro"/>
</dbReference>
<dbReference type="GO" id="GO:0009165">
    <property type="term" value="P:nucleotide biosynthetic process"/>
    <property type="evidence" value="ECO:0007669"/>
    <property type="project" value="UniProtKB-KW"/>
</dbReference>
<evidence type="ECO:0000256" key="3">
    <source>
        <dbReference type="ARBA" id="ARBA00022741"/>
    </source>
</evidence>